<dbReference type="Proteomes" id="UP000837857">
    <property type="component" value="Chromosome 27"/>
</dbReference>
<name>A0ABN8IKS3_9NEOP</name>
<accession>A0ABN8IKS3</accession>
<evidence type="ECO:0000313" key="2">
    <source>
        <dbReference type="EMBL" id="CAH2060640.1"/>
    </source>
</evidence>
<protein>
    <submittedName>
        <fullName evidence="2">Uncharacterized protein</fullName>
    </submittedName>
</protein>
<keyword evidence="3" id="KW-1185">Reference proteome</keyword>
<reference evidence="2" key="1">
    <citation type="submission" date="2022-03" db="EMBL/GenBank/DDBJ databases">
        <authorList>
            <person name="Martin H S."/>
        </authorList>
    </citation>
    <scope>NUCLEOTIDE SEQUENCE</scope>
</reference>
<gene>
    <name evidence="2" type="ORF">IPOD504_LOCUS11128</name>
</gene>
<feature type="region of interest" description="Disordered" evidence="1">
    <location>
        <begin position="62"/>
        <end position="98"/>
    </location>
</feature>
<feature type="compositionally biased region" description="Basic and acidic residues" evidence="1">
    <location>
        <begin position="75"/>
        <end position="98"/>
    </location>
</feature>
<evidence type="ECO:0000313" key="3">
    <source>
        <dbReference type="Proteomes" id="UP000837857"/>
    </source>
</evidence>
<feature type="non-terminal residue" evidence="2">
    <location>
        <position position="98"/>
    </location>
</feature>
<evidence type="ECO:0000256" key="1">
    <source>
        <dbReference type="SAM" id="MobiDB-lite"/>
    </source>
</evidence>
<organism evidence="2 3">
    <name type="scientific">Iphiclides podalirius</name>
    <name type="common">scarce swallowtail</name>
    <dbReference type="NCBI Taxonomy" id="110791"/>
    <lineage>
        <taxon>Eukaryota</taxon>
        <taxon>Metazoa</taxon>
        <taxon>Ecdysozoa</taxon>
        <taxon>Arthropoda</taxon>
        <taxon>Hexapoda</taxon>
        <taxon>Insecta</taxon>
        <taxon>Pterygota</taxon>
        <taxon>Neoptera</taxon>
        <taxon>Endopterygota</taxon>
        <taxon>Lepidoptera</taxon>
        <taxon>Glossata</taxon>
        <taxon>Ditrysia</taxon>
        <taxon>Papilionoidea</taxon>
        <taxon>Papilionidae</taxon>
        <taxon>Papilioninae</taxon>
        <taxon>Iphiclides</taxon>
    </lineage>
</organism>
<proteinExistence type="predicted"/>
<sequence>MSLRSGWLSMTKCVKLYEPFAPPPQQGGHIMGRAIRGGLQHKRPFTWHGLHVTRRAVQRQVNVTPRQASAANPAPRERSGLCYKSRDLRRDDRDYDEI</sequence>
<dbReference type="EMBL" id="OW152839">
    <property type="protein sequence ID" value="CAH2060640.1"/>
    <property type="molecule type" value="Genomic_DNA"/>
</dbReference>